<proteinExistence type="inferred from homology"/>
<comment type="cofactor">
    <cofactor evidence="1">
        <name>Mg(2+)</name>
        <dbReference type="ChEBI" id="CHEBI:18420"/>
    </cofactor>
</comment>
<gene>
    <name evidence="8" type="ORF">TCK1_3475</name>
</gene>
<evidence type="ECO:0000256" key="5">
    <source>
        <dbReference type="ARBA" id="ARBA00022801"/>
    </source>
</evidence>
<comment type="similarity">
    <text evidence="2">Belongs to the ComB family.</text>
</comment>
<dbReference type="GO" id="GO:0050532">
    <property type="term" value="F:2-phosphosulfolactate phosphatase activity"/>
    <property type="evidence" value="ECO:0007669"/>
    <property type="project" value="UniProtKB-EC"/>
</dbReference>
<dbReference type="Proteomes" id="UP000464593">
    <property type="component" value="Chromosome"/>
</dbReference>
<accession>A0AAE6V325</accession>
<dbReference type="InterPro" id="IPR036702">
    <property type="entry name" value="ComB-like_sf"/>
</dbReference>
<evidence type="ECO:0000313" key="8">
    <source>
        <dbReference type="EMBL" id="QHB28821.1"/>
    </source>
</evidence>
<dbReference type="Gene3D" id="3.90.1560.10">
    <property type="entry name" value="ComB-like"/>
    <property type="match status" value="1"/>
</dbReference>
<dbReference type="AlphaFoldDB" id="A0AAE6V325"/>
<evidence type="ECO:0000256" key="2">
    <source>
        <dbReference type="ARBA" id="ARBA00009997"/>
    </source>
</evidence>
<sequence length="250" mass="27789">MKPKLTTTFRIEDVDPGRMSVNVAVLIDVIGTTSVLSHALEHGASAVHVMHSELDAHRRAQQWSKDPDNTEPLIHCKGWDESGQFRPVVHGQQWVITSVTYALIQLAASAQYMYAASLLNASAVVARLLAHEEPNVDFLCASPVGRLNLIDLYTTGYLIEQLINARPNEWVLSESSRIAVAVYHEYRSSICRCIADSHGGRAGDIQISRDAAQFIARIDQHSCLPIYKGDNIFVDDLAVARRPLMHTLRH</sequence>
<dbReference type="PANTHER" id="PTHR37311">
    <property type="entry name" value="2-PHOSPHOSULFOLACTATE PHOSPHATASE-RELATED"/>
    <property type="match status" value="1"/>
</dbReference>
<reference evidence="8 9" key="1">
    <citation type="submission" date="2019-05" db="EMBL/GenBank/DDBJ databases">
        <title>Complete genome sequence of Pseudomonas Pseudomonas resinovorans.</title>
        <authorList>
            <person name="Chen H.-P."/>
        </authorList>
    </citation>
    <scope>NUCLEOTIDE SEQUENCE [LARGE SCALE GENOMIC DNA]</scope>
    <source>
        <strain evidence="8 9">TCU-CK1</strain>
    </source>
</reference>
<evidence type="ECO:0000313" key="9">
    <source>
        <dbReference type="Proteomes" id="UP000464593"/>
    </source>
</evidence>
<comment type="catalytic activity">
    <reaction evidence="7">
        <text>(2R)-O-phospho-3-sulfolactate + H2O = (2R)-3-sulfolactate + phosphate</text>
        <dbReference type="Rhea" id="RHEA:23416"/>
        <dbReference type="ChEBI" id="CHEBI:15377"/>
        <dbReference type="ChEBI" id="CHEBI:15597"/>
        <dbReference type="ChEBI" id="CHEBI:43474"/>
        <dbReference type="ChEBI" id="CHEBI:58738"/>
        <dbReference type="EC" id="3.1.3.71"/>
    </reaction>
</comment>
<name>A0AAE6V325_9PSED</name>
<dbReference type="GO" id="GO:0000287">
    <property type="term" value="F:magnesium ion binding"/>
    <property type="evidence" value="ECO:0007669"/>
    <property type="project" value="InterPro"/>
</dbReference>
<dbReference type="EMBL" id="CP040324">
    <property type="protein sequence ID" value="QHB28821.1"/>
    <property type="molecule type" value="Genomic_DNA"/>
</dbReference>
<organism evidence="8 9">
    <name type="scientific">Pseudomonas monteilii</name>
    <dbReference type="NCBI Taxonomy" id="76759"/>
    <lineage>
        <taxon>Bacteria</taxon>
        <taxon>Pseudomonadati</taxon>
        <taxon>Pseudomonadota</taxon>
        <taxon>Gammaproteobacteria</taxon>
        <taxon>Pseudomonadales</taxon>
        <taxon>Pseudomonadaceae</taxon>
        <taxon>Pseudomonas</taxon>
    </lineage>
</organism>
<dbReference type="InterPro" id="IPR005238">
    <property type="entry name" value="ComB-like"/>
</dbReference>
<protein>
    <recommendedName>
        <fullName evidence="4">Probable 2-phosphosulfolactate phosphatase</fullName>
        <ecNumber evidence="3">3.1.3.71</ecNumber>
    </recommendedName>
</protein>
<evidence type="ECO:0000256" key="4">
    <source>
        <dbReference type="ARBA" id="ARBA00021948"/>
    </source>
</evidence>
<keyword evidence="5" id="KW-0378">Hydrolase</keyword>
<keyword evidence="6" id="KW-0460">Magnesium</keyword>
<evidence type="ECO:0000256" key="3">
    <source>
        <dbReference type="ARBA" id="ARBA00012953"/>
    </source>
</evidence>
<dbReference type="PANTHER" id="PTHR37311:SF1">
    <property type="entry name" value="2-PHOSPHOSULFOLACTATE PHOSPHATASE-RELATED"/>
    <property type="match status" value="1"/>
</dbReference>
<dbReference type="SUPFAM" id="SSF142823">
    <property type="entry name" value="ComB-like"/>
    <property type="match status" value="1"/>
</dbReference>
<evidence type="ECO:0000256" key="7">
    <source>
        <dbReference type="ARBA" id="ARBA00033711"/>
    </source>
</evidence>
<dbReference type="Pfam" id="PF04029">
    <property type="entry name" value="2-ph_phosp"/>
    <property type="match status" value="1"/>
</dbReference>
<dbReference type="EC" id="3.1.3.71" evidence="3"/>
<evidence type="ECO:0000256" key="6">
    <source>
        <dbReference type="ARBA" id="ARBA00022842"/>
    </source>
</evidence>
<dbReference type="RefSeq" id="WP_159266435.1">
    <property type="nucleotide sequence ID" value="NZ_CP040324.1"/>
</dbReference>
<dbReference type="GO" id="GO:0050545">
    <property type="term" value="F:sulfopyruvate decarboxylase activity"/>
    <property type="evidence" value="ECO:0007669"/>
    <property type="project" value="TreeGrafter"/>
</dbReference>
<evidence type="ECO:0000256" key="1">
    <source>
        <dbReference type="ARBA" id="ARBA00001946"/>
    </source>
</evidence>